<evidence type="ECO:0000313" key="3">
    <source>
        <dbReference type="Proteomes" id="UP000319658"/>
    </source>
</evidence>
<keyword evidence="3" id="KW-1185">Reference proteome</keyword>
<evidence type="ECO:0000313" key="2">
    <source>
        <dbReference type="EMBL" id="QDJ97041.1"/>
    </source>
</evidence>
<evidence type="ECO:0000256" key="1">
    <source>
        <dbReference type="SAM" id="MobiDB-lite"/>
    </source>
</evidence>
<protein>
    <submittedName>
        <fullName evidence="2">Uncharacterized protein</fullName>
    </submittedName>
</protein>
<name>A0A514TVI8_9CAUD</name>
<dbReference type="Proteomes" id="UP000319658">
    <property type="component" value="Segment"/>
</dbReference>
<gene>
    <name evidence="2" type="ORF">D3_0044</name>
</gene>
<dbReference type="EMBL" id="MN102098">
    <property type="protein sequence ID" value="QDJ97041.1"/>
    <property type="molecule type" value="Genomic_DNA"/>
</dbReference>
<sequence length="662" mass="72177">MSDKPSNKGFSLPGQDSPSETGAQHQPAVSEVQTKPVTTLKEGKVNMSINSLASLIGMSSLVSQAGTIPEVKAIAKGIDDAVADLKRQIATPEQMATLPADVTHLTSDITQHLPGIVLPLRLGQTVYVMPILFWKAGVTDATDTIMVNQGEAPRGFAKTASSFMHIDMINKIRDSFAFYGEKKADEVMATSPCVINLEHWIKEGKNTEEMVREVVNVILTEWHAGLMTLGVMLTTKAGGTIPSPFKNSKLFGDQDTAIARVEAAYNPVIRGVTTGYNLAVNISTAPKNAHMVHTNNMNAKSVCKTFLNVQLDTMQPQQYGHLRQRAGMGQNVGPIVPVISIGQTIPGETLNHNQSILSAALGLFAALTANNLRFYSEAIRAKEVGHRGNLAVFNNYLSAITQGQYTSDQLLSAKNISNVAVVNDWIQRFVNSRAVYVVDVPTFGPDSSISDFWMGMAKFGPGSLYQNTLIAIFDALTNKKFSEKAEENAKMAQRDPSKHWTKADKVLSLTQMIVPRGRAQGKDGKWFCLSEIDGMFLRQTEYLGTNEVEIAEYQALVQGSVPGVDRRTREFNLINKLQHMFQGNVIIDGFDARLIWSSALFNTLAEAMVSTGTLTVNSSAHQSNWTMEYSNELFDHFMTAGIVPQVGGGASAAQFGMYSNLV</sequence>
<feature type="compositionally biased region" description="Polar residues" evidence="1">
    <location>
        <begin position="14"/>
        <end position="24"/>
    </location>
</feature>
<organism evidence="2 3">
    <name type="scientific">Aeromonas phage D3</name>
    <dbReference type="NCBI Taxonomy" id="2593327"/>
    <lineage>
        <taxon>Viruses</taxon>
        <taxon>Duplodnaviria</taxon>
        <taxon>Heunggongvirae</taxon>
        <taxon>Uroviricota</taxon>
        <taxon>Caudoviricetes</taxon>
        <taxon>Chimalliviridae</taxon>
        <taxon>Ludhianavirus</taxon>
        <taxon>Ludhianavirus D3</taxon>
    </lineage>
</organism>
<proteinExistence type="predicted"/>
<feature type="region of interest" description="Disordered" evidence="1">
    <location>
        <begin position="1"/>
        <end position="37"/>
    </location>
</feature>
<reference evidence="2 3" key="1">
    <citation type="submission" date="2019-06" db="EMBL/GenBank/DDBJ databases">
        <title>Complete genome sequence of Aeromonas hydrophila bacteriophage D3.</title>
        <authorList>
            <person name="Rai S."/>
            <person name="Tyagi A."/>
            <person name="Kumar N."/>
            <person name="Singh N."/>
        </authorList>
    </citation>
    <scope>NUCLEOTIDE SEQUENCE [LARGE SCALE GENOMIC DNA]</scope>
</reference>
<accession>A0A514TVI8</accession>